<dbReference type="InterPro" id="IPR040701">
    <property type="entry name" value="Bact_RF_family2"/>
</dbReference>
<keyword evidence="3" id="KW-1185">Reference proteome</keyword>
<dbReference type="InterPro" id="IPR042226">
    <property type="entry name" value="eFR1_2_sf"/>
</dbReference>
<protein>
    <submittedName>
        <fullName evidence="2">Peptide chain release factor 2</fullName>
    </submittedName>
</protein>
<evidence type="ECO:0000313" key="2">
    <source>
        <dbReference type="EMBL" id="NKY51090.1"/>
    </source>
</evidence>
<evidence type="ECO:0000256" key="1">
    <source>
        <dbReference type="SAM" id="MobiDB-lite"/>
    </source>
</evidence>
<reference evidence="2 3" key="1">
    <citation type="submission" date="2020-04" db="EMBL/GenBank/DDBJ databases">
        <title>MicrobeNet Type strains.</title>
        <authorList>
            <person name="Nicholson A.C."/>
        </authorList>
    </citation>
    <scope>NUCLEOTIDE SEQUENCE [LARGE SCALE GENOMIC DNA]</scope>
    <source>
        <strain evidence="2 3">JCM 12354</strain>
    </source>
</reference>
<gene>
    <name evidence="2" type="ORF">HGA08_12785</name>
</gene>
<accession>A0A846XZ76</accession>
<proteinExistence type="predicted"/>
<dbReference type="AlphaFoldDB" id="A0A846XZ76"/>
<dbReference type="EMBL" id="JAAXOP010000006">
    <property type="protein sequence ID" value="NKY51090.1"/>
    <property type="molecule type" value="Genomic_DNA"/>
</dbReference>
<feature type="region of interest" description="Disordered" evidence="1">
    <location>
        <begin position="297"/>
        <end position="316"/>
    </location>
</feature>
<dbReference type="RefSeq" id="WP_067881449.1">
    <property type="nucleotide sequence ID" value="NZ_JAAXOP010000006.1"/>
</dbReference>
<comment type="caution">
    <text evidence="2">The sequence shown here is derived from an EMBL/GenBank/DDBJ whole genome shotgun (WGS) entry which is preliminary data.</text>
</comment>
<name>A0A846XZ76_9NOCA</name>
<dbReference type="Gene3D" id="3.30.420.60">
    <property type="entry name" value="eRF1 domain 2"/>
    <property type="match status" value="1"/>
</dbReference>
<sequence length="356" mass="38292">MTISGLRELTEHRGPFASVYVGTVSDTEDAAQQQRLQVRAVREALSEDGAQADVLDAVEQGLADLPPGRAGQAVIADADGLLLAKQLPQPPDRTTTRVSPMPYLLPLLRLRRATQPHVVALVDERGADLYTVDAHGVRTDHTLEGTQHPVHKVRGGGFAHQSMQSRVEETVRRTIDATAEDVERLADQVGAAFVIVAGEITARTALGGALASHRHHVVQLEGFNRQDPPGRAEFEQRVDQVIDRQAEDHLHEVAARFEQGSAHELAVQGVPATADALARRNVETLLIEPGSLGDRDVHVGSDPTFVQADDPRTGDSVRRRADEALPLAAVAADSEIVVVDPEFGLTEGVGAVLRHS</sequence>
<organism evidence="2 3">
    <name type="scientific">Nocardia vermiculata</name>
    <dbReference type="NCBI Taxonomy" id="257274"/>
    <lineage>
        <taxon>Bacteria</taxon>
        <taxon>Bacillati</taxon>
        <taxon>Actinomycetota</taxon>
        <taxon>Actinomycetes</taxon>
        <taxon>Mycobacteriales</taxon>
        <taxon>Nocardiaceae</taxon>
        <taxon>Nocardia</taxon>
    </lineage>
</organism>
<evidence type="ECO:0000313" key="3">
    <source>
        <dbReference type="Proteomes" id="UP000565711"/>
    </source>
</evidence>
<dbReference type="Pfam" id="PF18844">
    <property type="entry name" value="baeRF_family2"/>
    <property type="match status" value="1"/>
</dbReference>
<dbReference type="Proteomes" id="UP000565711">
    <property type="component" value="Unassembled WGS sequence"/>
</dbReference>